<dbReference type="AlphaFoldDB" id="A0A2Z6PRM3"/>
<evidence type="ECO:0000313" key="1">
    <source>
        <dbReference type="EMBL" id="GAU49087.1"/>
    </source>
</evidence>
<protein>
    <submittedName>
        <fullName evidence="1">Uncharacterized protein</fullName>
    </submittedName>
</protein>
<dbReference type="Proteomes" id="UP000242715">
    <property type="component" value="Unassembled WGS sequence"/>
</dbReference>
<reference evidence="2" key="1">
    <citation type="journal article" date="2017" name="Front. Plant Sci.">
        <title>Climate Clever Clovers: New Paradigm to Reduce the Environmental Footprint of Ruminants by Breeding Low Methanogenic Forages Utilizing Haplotype Variation.</title>
        <authorList>
            <person name="Kaur P."/>
            <person name="Appels R."/>
            <person name="Bayer P.E."/>
            <person name="Keeble-Gagnere G."/>
            <person name="Wang J."/>
            <person name="Hirakawa H."/>
            <person name="Shirasawa K."/>
            <person name="Vercoe P."/>
            <person name="Stefanova K."/>
            <person name="Durmic Z."/>
            <person name="Nichols P."/>
            <person name="Revell C."/>
            <person name="Isobe S.N."/>
            <person name="Edwards D."/>
            <person name="Erskine W."/>
        </authorList>
    </citation>
    <scope>NUCLEOTIDE SEQUENCE [LARGE SCALE GENOMIC DNA]</scope>
    <source>
        <strain evidence="2">cv. Daliak</strain>
    </source>
</reference>
<sequence>MPRLAVDFMVEMILQALEYEDEQGKDLDEFFRSTAELKVEKYFTEQKVKKVENKNRTIDEGLKIDGKKRWNSNGVGVGAGKRTCLEISVKNIVNEAVFQISPFPSHFEVFTGRLFTIATELVNEAVSRKLVFHMMLLLSGSRCRKTAIQVRFVVANALPADRSSPRIDF</sequence>
<evidence type="ECO:0000313" key="2">
    <source>
        <dbReference type="Proteomes" id="UP000242715"/>
    </source>
</evidence>
<gene>
    <name evidence="1" type="ORF">TSUD_137720</name>
</gene>
<name>A0A2Z6PRM3_TRISU</name>
<dbReference type="EMBL" id="DF974515">
    <property type="protein sequence ID" value="GAU49087.1"/>
    <property type="molecule type" value="Genomic_DNA"/>
</dbReference>
<dbReference type="OrthoDB" id="10254258at2759"/>
<proteinExistence type="predicted"/>
<organism evidence="1 2">
    <name type="scientific">Trifolium subterraneum</name>
    <name type="common">Subterranean clover</name>
    <dbReference type="NCBI Taxonomy" id="3900"/>
    <lineage>
        <taxon>Eukaryota</taxon>
        <taxon>Viridiplantae</taxon>
        <taxon>Streptophyta</taxon>
        <taxon>Embryophyta</taxon>
        <taxon>Tracheophyta</taxon>
        <taxon>Spermatophyta</taxon>
        <taxon>Magnoliopsida</taxon>
        <taxon>eudicotyledons</taxon>
        <taxon>Gunneridae</taxon>
        <taxon>Pentapetalae</taxon>
        <taxon>rosids</taxon>
        <taxon>fabids</taxon>
        <taxon>Fabales</taxon>
        <taxon>Fabaceae</taxon>
        <taxon>Papilionoideae</taxon>
        <taxon>50 kb inversion clade</taxon>
        <taxon>NPAAA clade</taxon>
        <taxon>Hologalegina</taxon>
        <taxon>IRL clade</taxon>
        <taxon>Trifolieae</taxon>
        <taxon>Trifolium</taxon>
    </lineage>
</organism>
<keyword evidence="2" id="KW-1185">Reference proteome</keyword>
<accession>A0A2Z6PRM3</accession>